<keyword evidence="3" id="KW-0815">Transposition</keyword>
<name>A0ABU3DMS9_9FLAO</name>
<evidence type="ECO:0000256" key="1">
    <source>
        <dbReference type="ARBA" id="ARBA00002190"/>
    </source>
</evidence>
<organism evidence="6 7">
    <name type="scientific">Autumnicola psychrophila</name>
    <dbReference type="NCBI Taxonomy" id="3075592"/>
    <lineage>
        <taxon>Bacteria</taxon>
        <taxon>Pseudomonadati</taxon>
        <taxon>Bacteroidota</taxon>
        <taxon>Flavobacteriia</taxon>
        <taxon>Flavobacteriales</taxon>
        <taxon>Flavobacteriaceae</taxon>
        <taxon>Autumnicola</taxon>
    </lineage>
</organism>
<comment type="similarity">
    <text evidence="2">Belongs to the transposase mutator family.</text>
</comment>
<comment type="function">
    <text evidence="1">Required for the transposition of the insertion element.</text>
</comment>
<reference evidence="6 7" key="1">
    <citation type="submission" date="2023-09" db="EMBL/GenBank/DDBJ databases">
        <authorList>
            <person name="Rey-Velasco X."/>
        </authorList>
    </citation>
    <scope>NUCLEOTIDE SEQUENCE [LARGE SCALE GENOMIC DNA]</scope>
    <source>
        <strain evidence="6 7">F225</strain>
    </source>
</reference>
<sequence length="78" mass="9558">MYRAVTKDVAEDELLNLEEKWVSKYPVVIEGWKRNWEQLSQNFQYTKPIRKIILYHKCRGRLPSPNQKNHQDQRCFHQ</sequence>
<dbReference type="InterPro" id="IPR001207">
    <property type="entry name" value="Transposase_mutator"/>
</dbReference>
<evidence type="ECO:0000313" key="7">
    <source>
        <dbReference type="Proteomes" id="UP001253848"/>
    </source>
</evidence>
<evidence type="ECO:0000256" key="5">
    <source>
        <dbReference type="ARBA" id="ARBA00023172"/>
    </source>
</evidence>
<evidence type="ECO:0000256" key="4">
    <source>
        <dbReference type="ARBA" id="ARBA00023125"/>
    </source>
</evidence>
<proteinExistence type="inferred from homology"/>
<dbReference type="EMBL" id="JAVRHN010000001">
    <property type="protein sequence ID" value="MDT0685015.1"/>
    <property type="molecule type" value="Genomic_DNA"/>
</dbReference>
<accession>A0ABU3DMS9</accession>
<gene>
    <name evidence="6" type="ORF">RM541_01475</name>
</gene>
<evidence type="ECO:0000256" key="3">
    <source>
        <dbReference type="ARBA" id="ARBA00022578"/>
    </source>
</evidence>
<keyword evidence="4" id="KW-0238">DNA-binding</keyword>
<dbReference type="RefSeq" id="WP_311498453.1">
    <property type="nucleotide sequence ID" value="NZ_JAVRHN010000001.1"/>
</dbReference>
<protein>
    <submittedName>
        <fullName evidence="6">Transposase</fullName>
    </submittedName>
</protein>
<dbReference type="Proteomes" id="UP001253848">
    <property type="component" value="Unassembled WGS sequence"/>
</dbReference>
<dbReference type="Pfam" id="PF00872">
    <property type="entry name" value="Transposase_mut"/>
    <property type="match status" value="1"/>
</dbReference>
<keyword evidence="5" id="KW-0233">DNA recombination</keyword>
<evidence type="ECO:0000256" key="2">
    <source>
        <dbReference type="ARBA" id="ARBA00010961"/>
    </source>
</evidence>
<comment type="caution">
    <text evidence="6">The sequence shown here is derived from an EMBL/GenBank/DDBJ whole genome shotgun (WGS) entry which is preliminary data.</text>
</comment>
<keyword evidence="7" id="KW-1185">Reference proteome</keyword>
<evidence type="ECO:0000313" key="6">
    <source>
        <dbReference type="EMBL" id="MDT0685015.1"/>
    </source>
</evidence>